<feature type="region of interest" description="Disordered" evidence="1">
    <location>
        <begin position="32"/>
        <end position="54"/>
    </location>
</feature>
<proteinExistence type="predicted"/>
<evidence type="ECO:0000256" key="1">
    <source>
        <dbReference type="SAM" id="MobiDB-lite"/>
    </source>
</evidence>
<feature type="compositionally biased region" description="Pro residues" evidence="1">
    <location>
        <begin position="36"/>
        <end position="54"/>
    </location>
</feature>
<accession>A0A183A2L8</accession>
<protein>
    <submittedName>
        <fullName evidence="2">Virulence effector</fullName>
    </submittedName>
</protein>
<dbReference type="AlphaFoldDB" id="A0A183A2L8"/>
<dbReference type="WBParaSite" id="ECPE_0000120301-mRNA-1">
    <property type="protein sequence ID" value="ECPE_0000120301-mRNA-1"/>
    <property type="gene ID" value="ECPE_0000120301"/>
</dbReference>
<reference evidence="2" key="1">
    <citation type="submission" date="2016-06" db="UniProtKB">
        <authorList>
            <consortium name="WormBaseParasite"/>
        </authorList>
    </citation>
    <scope>IDENTIFICATION</scope>
</reference>
<sequence length="54" mass="5696">LVEGDVNSQQMTLPTVSDTGVPLISLSTIAPIRAARPPPTNELPAIPPRPKPIQ</sequence>
<name>A0A183A2L8_9TREM</name>
<organism evidence="2">
    <name type="scientific">Echinostoma caproni</name>
    <dbReference type="NCBI Taxonomy" id="27848"/>
    <lineage>
        <taxon>Eukaryota</taxon>
        <taxon>Metazoa</taxon>
        <taxon>Spiralia</taxon>
        <taxon>Lophotrochozoa</taxon>
        <taxon>Platyhelminthes</taxon>
        <taxon>Trematoda</taxon>
        <taxon>Digenea</taxon>
        <taxon>Plagiorchiida</taxon>
        <taxon>Echinostomata</taxon>
        <taxon>Echinostomatoidea</taxon>
        <taxon>Echinostomatidae</taxon>
        <taxon>Echinostoma</taxon>
    </lineage>
</organism>
<evidence type="ECO:0000313" key="2">
    <source>
        <dbReference type="WBParaSite" id="ECPE_0000120301-mRNA-1"/>
    </source>
</evidence>